<keyword evidence="1" id="KW-0067">ATP-binding</keyword>
<keyword evidence="2" id="KW-1185">Reference proteome</keyword>
<accession>A0AC61R9Y3</accession>
<evidence type="ECO:0000313" key="1">
    <source>
        <dbReference type="EMBL" id="TGY66942.1"/>
    </source>
</evidence>
<sequence length="307" mass="34232">MCLSMFRHILSSRKRMKTVLKVSHLRKAFKHREILSDVSFSLKEGEIVGFVGRNGAGKSTTMKCVVGLLQPQGGTIEVDVKNIVTQREAALRRIAAQIEDPALFETMSGRDNLRLFAALNHVEKSRIANMEAFSGLQGALKCRVETYSMGMKQRLALAIALLKKPRVLLLDEPMNGLDAQGVQALRAELKALARKEKMAILVSSHQLAEIEKMCDRIVGLKEGRIYDLPLEGKTTSYVIRTNRPIANPEGLTTLESGTYRFDLDGGNLTDRLAAIERTHRVRVVGIEPSRHDLEAVYNEFQEAGYDV</sequence>
<protein>
    <submittedName>
        <fullName evidence="1">ABC transporter ATP-binding protein</fullName>
    </submittedName>
</protein>
<reference evidence="1" key="1">
    <citation type="submission" date="2019-04" db="EMBL/GenBank/DDBJ databases">
        <title>Microbes associate with the intestines of laboratory mice.</title>
        <authorList>
            <person name="Navarre W."/>
            <person name="Wong E."/>
            <person name="Huang K."/>
            <person name="Tropini C."/>
            <person name="Ng K."/>
            <person name="Yu B."/>
        </authorList>
    </citation>
    <scope>NUCLEOTIDE SEQUENCE</scope>
    <source>
        <strain evidence="1">NM09_H32</strain>
    </source>
</reference>
<gene>
    <name evidence="1" type="ORF">E5336_02340</name>
</gene>
<dbReference type="Proteomes" id="UP000308836">
    <property type="component" value="Unassembled WGS sequence"/>
</dbReference>
<proteinExistence type="predicted"/>
<name>A0AC61R9Y3_9FIRM</name>
<organism evidence="1 2">
    <name type="scientific">Dubosiella muris</name>
    <dbReference type="NCBI Taxonomy" id="3038133"/>
    <lineage>
        <taxon>Bacteria</taxon>
        <taxon>Bacillati</taxon>
        <taxon>Bacillota</taxon>
        <taxon>Erysipelotrichia</taxon>
        <taxon>Erysipelotrichales</taxon>
        <taxon>Erysipelotrichaceae</taxon>
        <taxon>Dubosiella</taxon>
    </lineage>
</organism>
<dbReference type="EMBL" id="SRYG01000003">
    <property type="protein sequence ID" value="TGY66942.1"/>
    <property type="molecule type" value="Genomic_DNA"/>
</dbReference>
<comment type="caution">
    <text evidence="1">The sequence shown here is derived from an EMBL/GenBank/DDBJ whole genome shotgun (WGS) entry which is preliminary data.</text>
</comment>
<evidence type="ECO:0000313" key="2">
    <source>
        <dbReference type="Proteomes" id="UP000308836"/>
    </source>
</evidence>
<keyword evidence="1" id="KW-0547">Nucleotide-binding</keyword>